<sequence length="172" mass="17689">MTSLAATLADLKERVRVAVAGELARAVSGAVQQVVQAVAAGRTTEPVSESRRRPADRWADDEDDDWDRSRDPWADDRGRMSRGSATRNEDRPADPRGGGLTTAVAAGVFVARWWFLRHGTLLAAAGLGLGIGLLGVVGGPAARTAVAVLAAAADVLGATDALGAGAAHLEDG</sequence>
<keyword evidence="2" id="KW-0812">Transmembrane</keyword>
<proteinExistence type="predicted"/>
<protein>
    <submittedName>
        <fullName evidence="3">Uncharacterized protein</fullName>
    </submittedName>
</protein>
<dbReference type="AlphaFoldDB" id="A0A225DA96"/>
<organism evidence="3 4">
    <name type="scientific">Fimbriiglobus ruber</name>
    <dbReference type="NCBI Taxonomy" id="1908690"/>
    <lineage>
        <taxon>Bacteria</taxon>
        <taxon>Pseudomonadati</taxon>
        <taxon>Planctomycetota</taxon>
        <taxon>Planctomycetia</taxon>
        <taxon>Gemmatales</taxon>
        <taxon>Gemmataceae</taxon>
        <taxon>Fimbriiglobus</taxon>
    </lineage>
</organism>
<gene>
    <name evidence="3" type="ORF">FRUB_10187</name>
</gene>
<feature type="transmembrane region" description="Helical" evidence="2">
    <location>
        <begin position="97"/>
        <end position="115"/>
    </location>
</feature>
<evidence type="ECO:0000256" key="1">
    <source>
        <dbReference type="SAM" id="MobiDB-lite"/>
    </source>
</evidence>
<feature type="compositionally biased region" description="Basic and acidic residues" evidence="1">
    <location>
        <begin position="67"/>
        <end position="79"/>
    </location>
</feature>
<accession>A0A225DA96</accession>
<evidence type="ECO:0000313" key="4">
    <source>
        <dbReference type="Proteomes" id="UP000214646"/>
    </source>
</evidence>
<feature type="transmembrane region" description="Helical" evidence="2">
    <location>
        <begin position="121"/>
        <end position="142"/>
    </location>
</feature>
<keyword evidence="2" id="KW-0472">Membrane</keyword>
<evidence type="ECO:0000256" key="2">
    <source>
        <dbReference type="SAM" id="Phobius"/>
    </source>
</evidence>
<dbReference type="Proteomes" id="UP000214646">
    <property type="component" value="Unassembled WGS sequence"/>
</dbReference>
<dbReference type="EMBL" id="NIDE01000020">
    <property type="protein sequence ID" value="OWK34216.1"/>
    <property type="molecule type" value="Genomic_DNA"/>
</dbReference>
<keyword evidence="4" id="KW-1185">Reference proteome</keyword>
<feature type="compositionally biased region" description="Basic and acidic residues" evidence="1">
    <location>
        <begin position="48"/>
        <end position="58"/>
    </location>
</feature>
<name>A0A225DA96_9BACT</name>
<evidence type="ECO:0000313" key="3">
    <source>
        <dbReference type="EMBL" id="OWK34216.1"/>
    </source>
</evidence>
<comment type="caution">
    <text evidence="3">The sequence shown here is derived from an EMBL/GenBank/DDBJ whole genome shotgun (WGS) entry which is preliminary data.</text>
</comment>
<keyword evidence="2" id="KW-1133">Transmembrane helix</keyword>
<feature type="region of interest" description="Disordered" evidence="1">
    <location>
        <begin position="40"/>
        <end position="98"/>
    </location>
</feature>
<reference evidence="4" key="1">
    <citation type="submission" date="2017-06" db="EMBL/GenBank/DDBJ databases">
        <title>Genome analysis of Fimbriiglobus ruber SP5, the first member of the order Planctomycetales with confirmed chitinolytic capability.</title>
        <authorList>
            <person name="Ravin N.V."/>
            <person name="Rakitin A.L."/>
            <person name="Ivanova A.A."/>
            <person name="Beletsky A.V."/>
            <person name="Kulichevskaya I.S."/>
            <person name="Mardanov A.V."/>
            <person name="Dedysh S.N."/>
        </authorList>
    </citation>
    <scope>NUCLEOTIDE SEQUENCE [LARGE SCALE GENOMIC DNA]</scope>
    <source>
        <strain evidence="4">SP5</strain>
    </source>
</reference>